<keyword evidence="9" id="KW-1185">Reference proteome</keyword>
<sequence>MSLIDRIRQVFGNPLAAHPLLLPGDPVDPAPPGEEVTPFPAAVLVPVVTHREPALLFTLRPETMRRHAGQVSFPGGRIDPADAGPVEAALREAEEEIALPRAAVEIIGPADPYRTVTNFSVTPIIGLLSPGLPLISNPGEVADIFEAPLSYLLDPRHQIVRTAHYGGRERHYYEILWEGRRIWGATAAMIVNLSHRLEHAR</sequence>
<evidence type="ECO:0000256" key="2">
    <source>
        <dbReference type="ARBA" id="ARBA00001946"/>
    </source>
</evidence>
<evidence type="ECO:0000256" key="3">
    <source>
        <dbReference type="ARBA" id="ARBA00022723"/>
    </source>
</evidence>
<evidence type="ECO:0000313" key="9">
    <source>
        <dbReference type="Proteomes" id="UP000594873"/>
    </source>
</evidence>
<dbReference type="PROSITE" id="PS51462">
    <property type="entry name" value="NUDIX"/>
    <property type="match status" value="1"/>
</dbReference>
<dbReference type="InterPro" id="IPR000086">
    <property type="entry name" value="NUDIX_hydrolase_dom"/>
</dbReference>
<evidence type="ECO:0000256" key="6">
    <source>
        <dbReference type="ARBA" id="ARBA00023211"/>
    </source>
</evidence>
<dbReference type="NCBIfam" id="NF007980">
    <property type="entry name" value="PRK10707.1"/>
    <property type="match status" value="1"/>
</dbReference>
<name>A0A7T2LLH0_9SPHN</name>
<dbReference type="RefSeq" id="WP_200970554.1">
    <property type="nucleotide sequence ID" value="NZ_CP065592.1"/>
</dbReference>
<dbReference type="Gene3D" id="3.90.79.10">
    <property type="entry name" value="Nucleoside Triphosphate Pyrophosphohydrolase"/>
    <property type="match status" value="1"/>
</dbReference>
<comment type="cofactor">
    <cofactor evidence="2">
        <name>Mg(2+)</name>
        <dbReference type="ChEBI" id="CHEBI:18420"/>
    </cofactor>
</comment>
<reference evidence="8 9" key="1">
    <citation type="submission" date="2020-11" db="EMBL/GenBank/DDBJ databases">
        <title>Genome seq and assembly of Sphingosinicella sp.</title>
        <authorList>
            <person name="Chhetri G."/>
        </authorList>
    </citation>
    <scope>NUCLEOTIDE SEQUENCE [LARGE SCALE GENOMIC DNA]</scope>
    <source>
        <strain evidence="8 9">UDD2</strain>
    </source>
</reference>
<gene>
    <name evidence="8" type="ORF">IC614_06475</name>
</gene>
<proteinExistence type="predicted"/>
<keyword evidence="5" id="KW-0460">Magnesium</keyword>
<comment type="cofactor">
    <cofactor evidence="1">
        <name>Mn(2+)</name>
        <dbReference type="ChEBI" id="CHEBI:29035"/>
    </cofactor>
</comment>
<evidence type="ECO:0000313" key="8">
    <source>
        <dbReference type="EMBL" id="QPQ54022.1"/>
    </source>
</evidence>
<dbReference type="InterPro" id="IPR045121">
    <property type="entry name" value="CoAse"/>
</dbReference>
<evidence type="ECO:0000256" key="4">
    <source>
        <dbReference type="ARBA" id="ARBA00022801"/>
    </source>
</evidence>
<protein>
    <submittedName>
        <fullName evidence="8">CoA pyrophosphatase</fullName>
    </submittedName>
</protein>
<accession>A0A7T2LLH0</accession>
<evidence type="ECO:0000259" key="7">
    <source>
        <dbReference type="PROSITE" id="PS51462"/>
    </source>
</evidence>
<feature type="domain" description="Nudix hydrolase" evidence="7">
    <location>
        <begin position="38"/>
        <end position="178"/>
    </location>
</feature>
<evidence type="ECO:0000256" key="5">
    <source>
        <dbReference type="ARBA" id="ARBA00022842"/>
    </source>
</evidence>
<keyword evidence="4" id="KW-0378">Hydrolase</keyword>
<dbReference type="EMBL" id="CP065592">
    <property type="protein sequence ID" value="QPQ54022.1"/>
    <property type="molecule type" value="Genomic_DNA"/>
</dbReference>
<dbReference type="AlphaFoldDB" id="A0A7T2LLH0"/>
<dbReference type="KEGG" id="sflv:IC614_06475"/>
<keyword evidence="3" id="KW-0479">Metal-binding</keyword>
<evidence type="ECO:0000256" key="1">
    <source>
        <dbReference type="ARBA" id="ARBA00001936"/>
    </source>
</evidence>
<dbReference type="PANTHER" id="PTHR12992">
    <property type="entry name" value="NUDIX HYDROLASE"/>
    <property type="match status" value="1"/>
</dbReference>
<dbReference type="GO" id="GO:0046872">
    <property type="term" value="F:metal ion binding"/>
    <property type="evidence" value="ECO:0007669"/>
    <property type="project" value="UniProtKB-KW"/>
</dbReference>
<dbReference type="GO" id="GO:0010945">
    <property type="term" value="F:coenzyme A diphosphatase activity"/>
    <property type="evidence" value="ECO:0007669"/>
    <property type="project" value="InterPro"/>
</dbReference>
<dbReference type="Proteomes" id="UP000594873">
    <property type="component" value="Chromosome"/>
</dbReference>
<dbReference type="PANTHER" id="PTHR12992:SF11">
    <property type="entry name" value="MITOCHONDRIAL COENZYME A DIPHOSPHATASE NUDT8"/>
    <property type="match status" value="1"/>
</dbReference>
<dbReference type="InterPro" id="IPR015797">
    <property type="entry name" value="NUDIX_hydrolase-like_dom_sf"/>
</dbReference>
<dbReference type="CDD" id="cd03426">
    <property type="entry name" value="NUDIX_CoAse_Nudt7"/>
    <property type="match status" value="1"/>
</dbReference>
<dbReference type="Pfam" id="PF00293">
    <property type="entry name" value="NUDIX"/>
    <property type="match status" value="1"/>
</dbReference>
<dbReference type="SUPFAM" id="SSF55811">
    <property type="entry name" value="Nudix"/>
    <property type="match status" value="1"/>
</dbReference>
<keyword evidence="6" id="KW-0464">Manganese</keyword>
<organism evidence="8 9">
    <name type="scientific">Allosphingosinicella flava</name>
    <dbReference type="NCBI Taxonomy" id="2771430"/>
    <lineage>
        <taxon>Bacteria</taxon>
        <taxon>Pseudomonadati</taxon>
        <taxon>Pseudomonadota</taxon>
        <taxon>Alphaproteobacteria</taxon>
        <taxon>Sphingomonadales</taxon>
        <taxon>Sphingomonadaceae</taxon>
        <taxon>Allosphingosinicella</taxon>
    </lineage>
</organism>